<protein>
    <submittedName>
        <fullName evidence="1">Uncharacterized protein</fullName>
    </submittedName>
</protein>
<comment type="caution">
    <text evidence="1">The sequence shown here is derived from an EMBL/GenBank/DDBJ whole genome shotgun (WGS) entry which is preliminary data.</text>
</comment>
<reference evidence="1" key="1">
    <citation type="journal article" date="2014" name="Front. Microbiol.">
        <title>High frequency of phylogenetically diverse reductive dehalogenase-homologous genes in deep subseafloor sedimentary metagenomes.</title>
        <authorList>
            <person name="Kawai M."/>
            <person name="Futagami T."/>
            <person name="Toyoda A."/>
            <person name="Takaki Y."/>
            <person name="Nishi S."/>
            <person name="Hori S."/>
            <person name="Arai W."/>
            <person name="Tsubouchi T."/>
            <person name="Morono Y."/>
            <person name="Uchiyama I."/>
            <person name="Ito T."/>
            <person name="Fujiyama A."/>
            <person name="Inagaki F."/>
            <person name="Takami H."/>
        </authorList>
    </citation>
    <scope>NUCLEOTIDE SEQUENCE</scope>
    <source>
        <strain evidence="1">Expedition CK06-06</strain>
    </source>
</reference>
<dbReference type="EMBL" id="BARV01011190">
    <property type="protein sequence ID" value="GAI04873.1"/>
    <property type="molecule type" value="Genomic_DNA"/>
</dbReference>
<accession>X1KDZ8</accession>
<feature type="non-terminal residue" evidence="1">
    <location>
        <position position="1"/>
    </location>
</feature>
<proteinExistence type="predicted"/>
<organism evidence="1">
    <name type="scientific">marine sediment metagenome</name>
    <dbReference type="NCBI Taxonomy" id="412755"/>
    <lineage>
        <taxon>unclassified sequences</taxon>
        <taxon>metagenomes</taxon>
        <taxon>ecological metagenomes</taxon>
    </lineage>
</organism>
<evidence type="ECO:0000313" key="1">
    <source>
        <dbReference type="EMBL" id="GAI04873.1"/>
    </source>
</evidence>
<gene>
    <name evidence="1" type="ORF">S06H3_21333</name>
</gene>
<name>X1KDZ8_9ZZZZ</name>
<sequence>YKMKLLTRDGKTLSPEQLTATPVNAALYYGPWLLGVDEDLDPFFHGEPWRSNTIQLSSAIKGSEAYEAPEHPMIIQDAHLNVAYTHGGFPDPCRVTLRPITEQTLHHQSMVSYWLNYVK</sequence>
<dbReference type="AlphaFoldDB" id="X1KDZ8"/>